<dbReference type="InterPro" id="IPR017853">
    <property type="entry name" value="GH"/>
</dbReference>
<dbReference type="GO" id="GO:0016998">
    <property type="term" value="P:cell wall macromolecule catabolic process"/>
    <property type="evidence" value="ECO:0007669"/>
    <property type="project" value="InterPro"/>
</dbReference>
<comment type="similarity">
    <text evidence="1">Belongs to the glycosyl hydrolase 25 family.</text>
</comment>
<evidence type="ECO:0000256" key="1">
    <source>
        <dbReference type="ARBA" id="ARBA00010646"/>
    </source>
</evidence>
<feature type="chain" id="PRO_5035804982" description="Glycoside hydrolase" evidence="4">
    <location>
        <begin position="22"/>
        <end position="767"/>
    </location>
</feature>
<feature type="signal peptide" evidence="4">
    <location>
        <begin position="1"/>
        <end position="21"/>
    </location>
</feature>
<accession>A0A8R1UDG7</accession>
<dbReference type="SUPFAM" id="SSF51445">
    <property type="entry name" value="(Trans)glycosidases"/>
    <property type="match status" value="2"/>
</dbReference>
<dbReference type="Proteomes" id="UP000005239">
    <property type="component" value="Unassembled WGS sequence"/>
</dbReference>
<dbReference type="InterPro" id="IPR051595">
    <property type="entry name" value="GH25_Enzymes"/>
</dbReference>
<feature type="transmembrane region" description="Helical" evidence="3">
    <location>
        <begin position="712"/>
        <end position="738"/>
    </location>
</feature>
<dbReference type="InterPro" id="IPR056709">
    <property type="entry name" value="DUF7807"/>
</dbReference>
<feature type="transmembrane region" description="Helical" evidence="3">
    <location>
        <begin position="653"/>
        <end position="677"/>
    </location>
</feature>
<proteinExistence type="inferred from homology"/>
<organism evidence="5 6">
    <name type="scientific">Pristionchus pacificus</name>
    <name type="common">Parasitic nematode worm</name>
    <dbReference type="NCBI Taxonomy" id="54126"/>
    <lineage>
        <taxon>Eukaryota</taxon>
        <taxon>Metazoa</taxon>
        <taxon>Ecdysozoa</taxon>
        <taxon>Nematoda</taxon>
        <taxon>Chromadorea</taxon>
        <taxon>Rhabditida</taxon>
        <taxon>Rhabditina</taxon>
        <taxon>Diplogasteromorpha</taxon>
        <taxon>Diplogasteroidea</taxon>
        <taxon>Neodiplogasteridae</taxon>
        <taxon>Pristionchus</taxon>
    </lineage>
</organism>
<evidence type="ECO:0000313" key="6">
    <source>
        <dbReference type="Proteomes" id="UP000005239"/>
    </source>
</evidence>
<feature type="transmembrane region" description="Helical" evidence="3">
    <location>
        <begin position="590"/>
        <end position="612"/>
    </location>
</feature>
<dbReference type="CDD" id="cd06416">
    <property type="entry name" value="GH25_Lys1-like"/>
    <property type="match status" value="1"/>
</dbReference>
<keyword evidence="3" id="KW-0812">Transmembrane</keyword>
<dbReference type="AlphaFoldDB" id="A0A8R1UDG7"/>
<dbReference type="InterPro" id="IPR002053">
    <property type="entry name" value="Glyco_hydro_25"/>
</dbReference>
<dbReference type="FunFam" id="3.20.20.80:FF:000134">
    <property type="entry name" value="Glycoside hydrolase"/>
    <property type="match status" value="1"/>
</dbReference>
<protein>
    <recommendedName>
        <fullName evidence="7">Glycoside hydrolase</fullName>
    </recommendedName>
</protein>
<feature type="transmembrane region" description="Helical" evidence="3">
    <location>
        <begin position="558"/>
        <end position="578"/>
    </location>
</feature>
<dbReference type="PROSITE" id="PS51904">
    <property type="entry name" value="GLYCOSYL_HYDROL_F25_2"/>
    <property type="match status" value="2"/>
</dbReference>
<keyword evidence="3" id="KW-1133">Transmembrane helix</keyword>
<evidence type="ECO:0000256" key="2">
    <source>
        <dbReference type="ARBA" id="ARBA00022729"/>
    </source>
</evidence>
<dbReference type="GO" id="GO:0007165">
    <property type="term" value="P:signal transduction"/>
    <property type="evidence" value="ECO:0000318"/>
    <property type="project" value="GO_Central"/>
</dbReference>
<evidence type="ECO:0008006" key="7">
    <source>
        <dbReference type="Google" id="ProtNLM"/>
    </source>
</evidence>
<evidence type="ECO:0000313" key="5">
    <source>
        <dbReference type="EnsemblMetazoa" id="PPA21452.1"/>
    </source>
</evidence>
<evidence type="ECO:0000256" key="4">
    <source>
        <dbReference type="SAM" id="SignalP"/>
    </source>
</evidence>
<keyword evidence="6" id="KW-1185">Reference proteome</keyword>
<dbReference type="PANTHER" id="PTHR23208:SF36">
    <property type="entry name" value="LYSOZYME-RELATED"/>
    <property type="match status" value="1"/>
</dbReference>
<gene>
    <name evidence="5" type="primary">WBGene00111006</name>
</gene>
<dbReference type="Gene3D" id="3.20.20.80">
    <property type="entry name" value="Glycosidases"/>
    <property type="match status" value="2"/>
</dbReference>
<feature type="transmembrane region" description="Helical" evidence="3">
    <location>
        <begin position="618"/>
        <end position="641"/>
    </location>
</feature>
<reference evidence="5" key="2">
    <citation type="submission" date="2022-06" db="UniProtKB">
        <authorList>
            <consortium name="EnsemblMetazoa"/>
        </authorList>
    </citation>
    <scope>IDENTIFICATION</scope>
    <source>
        <strain evidence="5">PS312</strain>
    </source>
</reference>
<name>A0A8R1UDG7_PRIPA</name>
<evidence type="ECO:0000256" key="3">
    <source>
        <dbReference type="SAM" id="Phobius"/>
    </source>
</evidence>
<dbReference type="GO" id="GO:0045087">
    <property type="term" value="P:innate immune response"/>
    <property type="evidence" value="ECO:0000318"/>
    <property type="project" value="GO_Central"/>
</dbReference>
<keyword evidence="2 4" id="KW-0732">Signal</keyword>
<dbReference type="EnsemblMetazoa" id="PPA21452.1">
    <property type="protein sequence ID" value="PPA21452.1"/>
    <property type="gene ID" value="WBGene00111006"/>
</dbReference>
<reference evidence="6" key="1">
    <citation type="journal article" date="2008" name="Nat. Genet.">
        <title>The Pristionchus pacificus genome provides a unique perspective on nematode lifestyle and parasitism.</title>
        <authorList>
            <person name="Dieterich C."/>
            <person name="Clifton S.W."/>
            <person name="Schuster L.N."/>
            <person name="Chinwalla A."/>
            <person name="Delehaunty K."/>
            <person name="Dinkelacker I."/>
            <person name="Fulton L."/>
            <person name="Fulton R."/>
            <person name="Godfrey J."/>
            <person name="Minx P."/>
            <person name="Mitreva M."/>
            <person name="Roeseler W."/>
            <person name="Tian H."/>
            <person name="Witte H."/>
            <person name="Yang S.P."/>
            <person name="Wilson R.K."/>
            <person name="Sommer R.J."/>
        </authorList>
    </citation>
    <scope>NUCLEOTIDE SEQUENCE [LARGE SCALE GENOMIC DNA]</scope>
    <source>
        <strain evidence="6">PS312</strain>
    </source>
</reference>
<dbReference type="GO" id="GO:0003796">
    <property type="term" value="F:lysozyme activity"/>
    <property type="evidence" value="ECO:0007669"/>
    <property type="project" value="InterPro"/>
</dbReference>
<sequence length="767" mass="84826">MNRIALVFLALGVSFSSATLGIDTIAAISTSGFQCLKNNGYWFYIGRIGQSNGGIDNGGIQNIKNAWAGGLGAVDAYLFPCHSSGCASAKQQVINTVNALHNAGAKFGMLWLDIEIYNWGSSQSTNQQFILDMVAQCKAMGVSIGIYTNNNNWQSIVGINWNGVSQYPLWWANYNGQANFNNFVPFGGWSKPSIHQYSGDVKGACSVGNVDMNCRSDRELYQRPLIKMNRLVIVFLAFGVSFSSATLGIDTIASISTSGFQCLASSGYWFYIGRAKAMEESIRPAFRTSRTPIPEARMGAVDAYLFPCHSSSCGSAKTQVANTVNALNNAGAKFGTLWLDVEIYNWPSDQATNRQFILDMVAECKTLGVTVGIYSNNNNWQSIVGTSWDGVASYPLWWANYNGAANFNNFVPFGGWSKPSIHQYQGDVKGKAFDTGERKDECFDVPPSMQTADDGASAIDTHGRCVVVYDKVNCKGRHIIMRPGTDFHGDFGSLQFNDQTKSNNTEIATKPNEKRAFASNGLKFLGCRKKCKEQKKSLTERALCKSHCYDEGSPPISLLTYFNLSLSVIFQSVILKVAMARGCCFSDLLVVSRILASIVACGSLIELIIFLLKGENVWIISIRAIFCALHLFSAFCSFFGIRTQRPKMMIPVIIITAITLVKNTIVVTLTSLAIYTVNTPFAQYLKWLRQNNQWYHDFAATYETEEDYIRMYAIGATISVGIILLICIRAIYVHYCAFRILQNRSINRQILNNEMMKNSQISIISKA</sequence>
<dbReference type="PANTHER" id="PTHR23208">
    <property type="entry name" value="LYSOZYME PROTEIN"/>
    <property type="match status" value="1"/>
</dbReference>
<dbReference type="GO" id="GO:0009253">
    <property type="term" value="P:peptidoglycan catabolic process"/>
    <property type="evidence" value="ECO:0007669"/>
    <property type="project" value="InterPro"/>
</dbReference>
<dbReference type="Pfam" id="PF25093">
    <property type="entry name" value="DUF7807"/>
    <property type="match status" value="1"/>
</dbReference>
<keyword evidence="3" id="KW-0472">Membrane</keyword>